<comment type="caution">
    <text evidence="1">The sequence shown here is derived from an EMBL/GenBank/DDBJ whole genome shotgun (WGS) entry which is preliminary data.</text>
</comment>
<protein>
    <submittedName>
        <fullName evidence="1">Uncharacterized protein</fullName>
    </submittedName>
</protein>
<dbReference type="AlphaFoldDB" id="A0AA37N8P2"/>
<dbReference type="Proteomes" id="UP001055091">
    <property type="component" value="Unassembled WGS sequence"/>
</dbReference>
<reference evidence="1" key="1">
    <citation type="submission" date="2022-01" db="EMBL/GenBank/DDBJ databases">
        <title>Novel bile acid biosynthetic pathways are enriched in the microbiome of centenarians.</title>
        <authorList>
            <person name="Sato Y."/>
            <person name="Atarashi K."/>
            <person name="Plichta R.D."/>
            <person name="Arai Y."/>
            <person name="Sasajima S."/>
            <person name="Kearney M.S."/>
            <person name="Suda W."/>
            <person name="Takeshita K."/>
            <person name="Sasaki T."/>
            <person name="Okamoto S."/>
            <person name="Skelly N.A."/>
            <person name="Okamura Y."/>
            <person name="Vlamakis H."/>
            <person name="Li Y."/>
            <person name="Tanoue T."/>
            <person name="Takei H."/>
            <person name="Nittono H."/>
            <person name="Narushima S."/>
            <person name="Irie J."/>
            <person name="Itoh H."/>
            <person name="Moriya K."/>
            <person name="Sugiura Y."/>
            <person name="Suematsu M."/>
            <person name="Moritoki N."/>
            <person name="Shibata S."/>
            <person name="Littman R.D."/>
            <person name="Fischbach A.M."/>
            <person name="Uwamino Y."/>
            <person name="Inoue T."/>
            <person name="Honda A."/>
            <person name="Hattori M."/>
            <person name="Murai T."/>
            <person name="Xavier J.R."/>
            <person name="Hirose N."/>
            <person name="Honda K."/>
        </authorList>
    </citation>
    <scope>NUCLEOTIDE SEQUENCE</scope>
    <source>
        <strain evidence="1">CE91-St55</strain>
    </source>
</reference>
<dbReference type="EMBL" id="BQNJ01000002">
    <property type="protein sequence ID" value="GKH02381.1"/>
    <property type="molecule type" value="Genomic_DNA"/>
</dbReference>
<evidence type="ECO:0000313" key="2">
    <source>
        <dbReference type="Proteomes" id="UP001055091"/>
    </source>
</evidence>
<proteinExistence type="predicted"/>
<organism evidence="1 2">
    <name type="scientific">Hungatella hathewayi</name>
    <dbReference type="NCBI Taxonomy" id="154046"/>
    <lineage>
        <taxon>Bacteria</taxon>
        <taxon>Bacillati</taxon>
        <taxon>Bacillota</taxon>
        <taxon>Clostridia</taxon>
        <taxon>Lachnospirales</taxon>
        <taxon>Lachnospiraceae</taxon>
        <taxon>Hungatella</taxon>
    </lineage>
</organism>
<dbReference type="Pfam" id="PF19880">
    <property type="entry name" value="DUF6353"/>
    <property type="match status" value="1"/>
</dbReference>
<accession>A0AA37N8P2</accession>
<gene>
    <name evidence="1" type="ORF">CE91St55_43620</name>
</gene>
<sequence length="321" mass="35994">MKKTEIVKSMNGFLSKTGFQLKKHSPEILVVAGVIGVVTSAVMACKATTKVDKIVENTKNDIDKVHTATATGVTEAGESYSVEDSKKDLTLIYVQTGVKFAKLYGPSVVLGALSITSILASNNILRKRNVALGAAYAAIDKGFKEYRSRVIERFGEEVDRELKYNLKAKKFDETIIDEETGKEKKVKKNGFVVSPADISGYARFFEKYTQDEDGNSILNPHWESNNEYNLMFIKAQERYANDLLKAKKRVFLNEVYEMLGLPRTKAGQIVGWVYDPENSKGDNYIDFGLYSDNLSYSDYVNGFDQAILLDFNVDGNIWDLM</sequence>
<dbReference type="InterPro" id="IPR045933">
    <property type="entry name" value="DUF6353"/>
</dbReference>
<evidence type="ECO:0000313" key="1">
    <source>
        <dbReference type="EMBL" id="GKH02381.1"/>
    </source>
</evidence>
<dbReference type="RefSeq" id="WP_100932823.1">
    <property type="nucleotide sequence ID" value="NZ_BQNJ01000002.1"/>
</dbReference>
<name>A0AA37N8P2_9FIRM</name>